<dbReference type="Pfam" id="PF00025">
    <property type="entry name" value="Arf"/>
    <property type="match status" value="1"/>
</dbReference>
<dbReference type="GO" id="GO:0046872">
    <property type="term" value="F:metal ion binding"/>
    <property type="evidence" value="ECO:0007669"/>
    <property type="project" value="UniProtKB-KW"/>
</dbReference>
<evidence type="ECO:0000256" key="12">
    <source>
        <dbReference type="ARBA" id="ARBA00023136"/>
    </source>
</evidence>
<keyword evidence="5 14" id="KW-0547">Nucleotide-binding</keyword>
<sequence>MLEWLFNILAYLGLYYKNAKILFLGLDNAGKTTLMHVLRDDKVAQHIPTQQPTAEEVVIGNIKFRAFDLGGHAAARQIWRNYYTKVDAIVYMVDAADRDRFNEAKKELDALLADEQLTDVPFLILGNKIDVPQAASEEELRTALGVHHLTTGKGTNPVKDVRPIEVFMCSVVRKMGYGEGFRWLSQYL</sequence>
<dbReference type="GO" id="GO:0016192">
    <property type="term" value="P:vesicle-mediated transport"/>
    <property type="evidence" value="ECO:0007669"/>
    <property type="project" value="UniProtKB-KW"/>
</dbReference>
<keyword evidence="11 15" id="KW-0342">GTP-binding</keyword>
<evidence type="ECO:0000256" key="11">
    <source>
        <dbReference type="ARBA" id="ARBA00023134"/>
    </source>
</evidence>
<keyword evidence="10 17" id="KW-0333">Golgi apparatus</keyword>
<proteinExistence type="inferred from homology"/>
<protein>
    <recommendedName>
        <fullName evidence="20">Small GTP-binding protein sar1</fullName>
    </recommendedName>
</protein>
<feature type="binding site" evidence="14">
    <location>
        <position position="172"/>
    </location>
    <ligand>
        <name>GTP</name>
        <dbReference type="ChEBI" id="CHEBI:37565"/>
    </ligand>
</feature>
<feature type="binding site" evidence="16">
    <location>
        <position position="49"/>
    </location>
    <ligand>
        <name>Mg(2+)</name>
        <dbReference type="ChEBI" id="CHEBI:18420"/>
    </ligand>
</feature>
<dbReference type="InterPro" id="IPR006687">
    <property type="entry name" value="Small_GTPase_SAR1"/>
</dbReference>
<dbReference type="PROSITE" id="PS51417">
    <property type="entry name" value="ARF"/>
    <property type="match status" value="1"/>
</dbReference>
<feature type="binding site" evidence="14">
    <location>
        <position position="171"/>
    </location>
    <ligand>
        <name>GTP</name>
        <dbReference type="ChEBI" id="CHEBI:37565"/>
    </ligand>
</feature>
<keyword evidence="19" id="KW-1185">Reference proteome</keyword>
<feature type="binding site" evidence="14">
    <location>
        <position position="33"/>
    </location>
    <ligand>
        <name>GTP</name>
        <dbReference type="ChEBI" id="CHEBI:37565"/>
    </ligand>
</feature>
<comment type="similarity">
    <text evidence="3 17">Belongs to the small GTPase superfamily. SAR1 family.</text>
</comment>
<dbReference type="SMART" id="SM00178">
    <property type="entry name" value="SAR"/>
    <property type="match status" value="1"/>
</dbReference>
<keyword evidence="12" id="KW-0472">Membrane</keyword>
<comment type="caution">
    <text evidence="18">The sequence shown here is derived from an EMBL/GenBank/DDBJ whole genome shotgun (WGS) entry which is preliminary data.</text>
</comment>
<organism evidence="18 19">
    <name type="scientific">Galdieria partita</name>
    <dbReference type="NCBI Taxonomy" id="83374"/>
    <lineage>
        <taxon>Eukaryota</taxon>
        <taxon>Rhodophyta</taxon>
        <taxon>Bangiophyceae</taxon>
        <taxon>Galdieriales</taxon>
        <taxon>Galdieriaceae</taxon>
        <taxon>Galdieria</taxon>
    </lineage>
</organism>
<feature type="binding site" evidence="15">
    <location>
        <position position="71"/>
    </location>
    <ligand>
        <name>GTP</name>
        <dbReference type="ChEBI" id="CHEBI:37565"/>
    </ligand>
</feature>
<feature type="binding site" evidence="15">
    <location>
        <begin position="25"/>
        <end position="32"/>
    </location>
    <ligand>
        <name>GTP</name>
        <dbReference type="ChEBI" id="CHEBI:37565"/>
    </ligand>
</feature>
<dbReference type="FunFam" id="3.40.50.300:FF:000161">
    <property type="entry name" value="Small COPII coat GTPase"/>
    <property type="match status" value="1"/>
</dbReference>
<dbReference type="PRINTS" id="PR00328">
    <property type="entry name" value="SAR1GTPBP"/>
</dbReference>
<feature type="binding site" evidence="14">
    <location>
        <position position="30"/>
    </location>
    <ligand>
        <name>GTP</name>
        <dbReference type="ChEBI" id="CHEBI:37565"/>
    </ligand>
</feature>
<feature type="binding site" evidence="14">
    <location>
        <position position="28"/>
    </location>
    <ligand>
        <name>GTP</name>
        <dbReference type="ChEBI" id="CHEBI:37565"/>
    </ligand>
</feature>
<dbReference type="InterPro" id="IPR005225">
    <property type="entry name" value="Small_GTP-bd"/>
</dbReference>
<gene>
    <name evidence="18" type="ORF">GpartN1_g3559.t1</name>
</gene>
<evidence type="ECO:0000256" key="8">
    <source>
        <dbReference type="ARBA" id="ARBA00022892"/>
    </source>
</evidence>
<keyword evidence="6" id="KW-0378">Hydrolase</keyword>
<evidence type="ECO:0000256" key="17">
    <source>
        <dbReference type="RuleBase" id="RU003926"/>
    </source>
</evidence>
<comment type="subcellular location">
    <subcellularLocation>
        <location evidence="2">Endoplasmic reticulum membrane</location>
        <topology evidence="2">Peripheral membrane protein</topology>
    </subcellularLocation>
    <subcellularLocation>
        <location evidence="1">Golgi apparatus membrane</location>
        <topology evidence="1">Peripheral membrane protein</topology>
    </subcellularLocation>
</comment>
<evidence type="ECO:0000256" key="4">
    <source>
        <dbReference type="ARBA" id="ARBA00022448"/>
    </source>
</evidence>
<dbReference type="Gene3D" id="3.40.50.300">
    <property type="entry name" value="P-loop containing nucleotide triphosphate hydrolases"/>
    <property type="match status" value="1"/>
</dbReference>
<name>A0A9C7UQD0_9RHOD</name>
<evidence type="ECO:0000256" key="7">
    <source>
        <dbReference type="ARBA" id="ARBA00022824"/>
    </source>
</evidence>
<evidence type="ECO:0000256" key="16">
    <source>
        <dbReference type="PIRSR" id="PIRSR606689-2"/>
    </source>
</evidence>
<evidence type="ECO:0000256" key="15">
    <source>
        <dbReference type="PIRSR" id="PIRSR606689-1"/>
    </source>
</evidence>
<dbReference type="GO" id="GO:0005789">
    <property type="term" value="C:endoplasmic reticulum membrane"/>
    <property type="evidence" value="ECO:0007669"/>
    <property type="project" value="UniProtKB-SubCell"/>
</dbReference>
<keyword evidence="9 17" id="KW-0653">Protein transport</keyword>
<evidence type="ECO:0000313" key="19">
    <source>
        <dbReference type="Proteomes" id="UP001061958"/>
    </source>
</evidence>
<dbReference type="EMBL" id="BQMJ01000027">
    <property type="protein sequence ID" value="GJQ11768.1"/>
    <property type="molecule type" value="Genomic_DNA"/>
</dbReference>
<reference evidence="18" key="1">
    <citation type="journal article" date="2022" name="Proc. Natl. Acad. Sci. U.S.A.">
        <title>Life cycle and functional genomics of the unicellular red alga Galdieria for elucidating algal and plant evolution and industrial use.</title>
        <authorList>
            <person name="Hirooka S."/>
            <person name="Itabashi T."/>
            <person name="Ichinose T.M."/>
            <person name="Onuma R."/>
            <person name="Fujiwara T."/>
            <person name="Yamashita S."/>
            <person name="Jong L.W."/>
            <person name="Tomita R."/>
            <person name="Iwane A.H."/>
            <person name="Miyagishima S.Y."/>
        </authorList>
    </citation>
    <scope>NUCLEOTIDE SEQUENCE</scope>
    <source>
        <strain evidence="18">NBRC 102759</strain>
    </source>
</reference>
<dbReference type="GO" id="GO:0006886">
    <property type="term" value="P:intracellular protein transport"/>
    <property type="evidence" value="ECO:0007669"/>
    <property type="project" value="InterPro"/>
</dbReference>
<keyword evidence="13" id="KW-0479">Metal-binding</keyword>
<keyword evidence="8 17" id="KW-0931">ER-Golgi transport</keyword>
<feature type="binding site" evidence="14">
    <location>
        <position position="130"/>
    </location>
    <ligand>
        <name>GTP</name>
        <dbReference type="ChEBI" id="CHEBI:37565"/>
    </ligand>
</feature>
<evidence type="ECO:0000256" key="3">
    <source>
        <dbReference type="ARBA" id="ARBA00007507"/>
    </source>
</evidence>
<reference evidence="18" key="2">
    <citation type="submission" date="2022-01" db="EMBL/GenBank/DDBJ databases">
        <authorList>
            <person name="Hirooka S."/>
            <person name="Miyagishima S.Y."/>
        </authorList>
    </citation>
    <scope>NUCLEOTIDE SEQUENCE</scope>
    <source>
        <strain evidence="18">NBRC 102759</strain>
    </source>
</reference>
<dbReference type="SUPFAM" id="SSF52540">
    <property type="entry name" value="P-loop containing nucleoside triphosphate hydrolases"/>
    <property type="match status" value="1"/>
</dbReference>
<dbReference type="InterPro" id="IPR027417">
    <property type="entry name" value="P-loop_NTPase"/>
</dbReference>
<evidence type="ECO:0000256" key="14">
    <source>
        <dbReference type="PIRSR" id="PIRSR606687-2"/>
    </source>
</evidence>
<dbReference type="NCBIfam" id="TIGR00231">
    <property type="entry name" value="small_GTP"/>
    <property type="match status" value="1"/>
</dbReference>
<dbReference type="CDD" id="cd00879">
    <property type="entry name" value="Sar1"/>
    <property type="match status" value="1"/>
</dbReference>
<feature type="binding site" evidence="15">
    <location>
        <begin position="127"/>
        <end position="130"/>
    </location>
    <ligand>
        <name>GTP</name>
        <dbReference type="ChEBI" id="CHEBI:37565"/>
    </ligand>
</feature>
<dbReference type="GO" id="GO:0003924">
    <property type="term" value="F:GTPase activity"/>
    <property type="evidence" value="ECO:0007669"/>
    <property type="project" value="InterPro"/>
</dbReference>
<evidence type="ECO:0000313" key="18">
    <source>
        <dbReference type="EMBL" id="GJQ11768.1"/>
    </source>
</evidence>
<feature type="binding site" evidence="14">
    <location>
        <position position="127"/>
    </location>
    <ligand>
        <name>GTP</name>
        <dbReference type="ChEBI" id="CHEBI:37565"/>
    </ligand>
</feature>
<dbReference type="PANTHER" id="PTHR45684">
    <property type="entry name" value="RE74312P"/>
    <property type="match status" value="1"/>
</dbReference>
<feature type="binding site" evidence="14">
    <location>
        <position position="31"/>
    </location>
    <ligand>
        <name>GTP</name>
        <dbReference type="ChEBI" id="CHEBI:37565"/>
    </ligand>
</feature>
<dbReference type="Proteomes" id="UP001061958">
    <property type="component" value="Unassembled WGS sequence"/>
</dbReference>
<evidence type="ECO:0000256" key="13">
    <source>
        <dbReference type="PIRSR" id="PIRSR606687-1"/>
    </source>
</evidence>
<evidence type="ECO:0008006" key="20">
    <source>
        <dbReference type="Google" id="ProtNLM"/>
    </source>
</evidence>
<evidence type="ECO:0000256" key="5">
    <source>
        <dbReference type="ARBA" id="ARBA00022741"/>
    </source>
</evidence>
<evidence type="ECO:0000256" key="1">
    <source>
        <dbReference type="ARBA" id="ARBA00004395"/>
    </source>
</evidence>
<feature type="binding site" evidence="14">
    <location>
        <position position="32"/>
    </location>
    <ligand>
        <name>GTP</name>
        <dbReference type="ChEBI" id="CHEBI:37565"/>
    </ligand>
</feature>
<dbReference type="InterPro" id="IPR006689">
    <property type="entry name" value="Small_GTPase_ARF/SAR"/>
</dbReference>
<evidence type="ECO:0000256" key="6">
    <source>
        <dbReference type="ARBA" id="ARBA00022801"/>
    </source>
</evidence>
<dbReference type="GO" id="GO:0005525">
    <property type="term" value="F:GTP binding"/>
    <property type="evidence" value="ECO:0007669"/>
    <property type="project" value="UniProtKB-KW"/>
</dbReference>
<keyword evidence="13" id="KW-0460">Magnesium</keyword>
<keyword evidence="7 17" id="KW-0256">Endoplasmic reticulum</keyword>
<keyword evidence="4 17" id="KW-0813">Transport</keyword>
<evidence type="ECO:0000256" key="9">
    <source>
        <dbReference type="ARBA" id="ARBA00022927"/>
    </source>
</evidence>
<feature type="binding site" evidence="13">
    <location>
        <position position="27"/>
    </location>
    <ligand>
        <name>Mg(2+)</name>
        <dbReference type="ChEBI" id="CHEBI:18420"/>
    </ligand>
</feature>
<dbReference type="SMART" id="SM00177">
    <property type="entry name" value="ARF"/>
    <property type="match status" value="1"/>
</dbReference>
<evidence type="ECO:0000256" key="2">
    <source>
        <dbReference type="ARBA" id="ARBA00004406"/>
    </source>
</evidence>
<dbReference type="OrthoDB" id="2011769at2759"/>
<accession>A0A9C7UQD0</accession>
<dbReference type="AlphaFoldDB" id="A0A9C7UQD0"/>
<dbReference type="GO" id="GO:0000139">
    <property type="term" value="C:Golgi membrane"/>
    <property type="evidence" value="ECO:0007669"/>
    <property type="project" value="UniProtKB-SubCell"/>
</dbReference>
<dbReference type="PROSITE" id="PS51422">
    <property type="entry name" value="SAR1"/>
    <property type="match status" value="1"/>
</dbReference>
<feature type="binding site" evidence="14">
    <location>
        <position position="128"/>
    </location>
    <ligand>
        <name>GTP</name>
        <dbReference type="ChEBI" id="CHEBI:37565"/>
    </ligand>
</feature>
<evidence type="ECO:0000256" key="10">
    <source>
        <dbReference type="ARBA" id="ARBA00023034"/>
    </source>
</evidence>
<feature type="binding site" evidence="16">
    <location>
        <position position="32"/>
    </location>
    <ligand>
        <name>Mg(2+)</name>
        <dbReference type="ChEBI" id="CHEBI:18420"/>
    </ligand>
</feature>